<dbReference type="InterPro" id="IPR036805">
    <property type="entry name" value="Tscrpt_elong_fac_GreA/B_N_sf"/>
</dbReference>
<dbReference type="GO" id="GO:0070063">
    <property type="term" value="F:RNA polymerase binding"/>
    <property type="evidence" value="ECO:0007669"/>
    <property type="project" value="InterPro"/>
</dbReference>
<dbReference type="Gene3D" id="3.10.50.30">
    <property type="entry name" value="Transcription elongation factor, GreA/GreB, C-terminal domain"/>
    <property type="match status" value="1"/>
</dbReference>
<dbReference type="GO" id="GO:0003677">
    <property type="term" value="F:DNA binding"/>
    <property type="evidence" value="ECO:0007669"/>
    <property type="project" value="UniProtKB-UniRule"/>
</dbReference>
<keyword evidence="3 8" id="KW-0805">Transcription regulation</keyword>
<dbReference type="PROSITE" id="PS00829">
    <property type="entry name" value="GREAB_1"/>
    <property type="match status" value="1"/>
</dbReference>
<dbReference type="SUPFAM" id="SSF54534">
    <property type="entry name" value="FKBP-like"/>
    <property type="match status" value="1"/>
</dbReference>
<dbReference type="FunFam" id="3.10.50.30:FF:000001">
    <property type="entry name" value="Transcription elongation factor GreA"/>
    <property type="match status" value="1"/>
</dbReference>
<dbReference type="FunFam" id="1.10.287.180:FF:000001">
    <property type="entry name" value="Transcription elongation factor GreA"/>
    <property type="match status" value="1"/>
</dbReference>
<accession>A0A6J4UJK4</accession>
<organism evidence="12">
    <name type="scientific">uncultured Thermoleophilia bacterium</name>
    <dbReference type="NCBI Taxonomy" id="1497501"/>
    <lineage>
        <taxon>Bacteria</taxon>
        <taxon>Bacillati</taxon>
        <taxon>Actinomycetota</taxon>
        <taxon>Thermoleophilia</taxon>
        <taxon>environmental samples</taxon>
    </lineage>
</organism>
<dbReference type="Pfam" id="PF03449">
    <property type="entry name" value="GreA_GreB_N"/>
    <property type="match status" value="1"/>
</dbReference>
<dbReference type="GO" id="GO:0003746">
    <property type="term" value="F:translation elongation factor activity"/>
    <property type="evidence" value="ECO:0007669"/>
    <property type="project" value="UniProtKB-KW"/>
</dbReference>
<dbReference type="EMBL" id="CADCWC010000442">
    <property type="protein sequence ID" value="CAA9552659.1"/>
    <property type="molecule type" value="Genomic_DNA"/>
</dbReference>
<evidence type="ECO:0000256" key="4">
    <source>
        <dbReference type="ARBA" id="ARBA00023125"/>
    </source>
</evidence>
<dbReference type="InterPro" id="IPR028624">
    <property type="entry name" value="Tscrpt_elong_fac_GreA/B"/>
</dbReference>
<dbReference type="InterPro" id="IPR018151">
    <property type="entry name" value="TF_GreA/GreB_CS"/>
</dbReference>
<evidence type="ECO:0000256" key="9">
    <source>
        <dbReference type="RuleBase" id="RU000556"/>
    </source>
</evidence>
<feature type="domain" description="Transcription elongation factor GreA/GreB C-terminal" evidence="10">
    <location>
        <begin position="99"/>
        <end position="172"/>
    </location>
</feature>
<evidence type="ECO:0000259" key="10">
    <source>
        <dbReference type="Pfam" id="PF01272"/>
    </source>
</evidence>
<evidence type="ECO:0000256" key="7">
    <source>
        <dbReference type="ARBA" id="ARBA00030776"/>
    </source>
</evidence>
<keyword evidence="4 8" id="KW-0238">DNA-binding</keyword>
<protein>
    <recommendedName>
        <fullName evidence="2 8">Transcription elongation factor GreA</fullName>
    </recommendedName>
    <alternativeName>
        <fullName evidence="7 8">Transcript cleavage factor GreA</fullName>
    </alternativeName>
</protein>
<keyword evidence="8" id="KW-0175">Coiled coil</keyword>
<comment type="function">
    <text evidence="6 8 9">Necessary for efficient RNA polymerase transcription elongation past template-encoded arresting sites. The arresting sites in DNA have the property of trapping a certain fraction of elongating RNA polymerases that pass through, resulting in locked ternary complexes. Cleavage of the nascent transcript by cleavage factors such as GreA or GreB allows the resumption of elongation from the new 3'terminus. GreA releases sequences of 2 to 3 nucleotides.</text>
</comment>
<dbReference type="GO" id="GO:0032784">
    <property type="term" value="P:regulation of DNA-templated transcription elongation"/>
    <property type="evidence" value="ECO:0007669"/>
    <property type="project" value="UniProtKB-UniRule"/>
</dbReference>
<dbReference type="InterPro" id="IPR001437">
    <property type="entry name" value="Tscrpt_elong_fac_GreA/B_C"/>
</dbReference>
<feature type="coiled-coil region" evidence="8">
    <location>
        <begin position="29"/>
        <end position="93"/>
    </location>
</feature>
<dbReference type="Pfam" id="PF01272">
    <property type="entry name" value="GreA_GreB"/>
    <property type="match status" value="1"/>
</dbReference>
<evidence type="ECO:0000256" key="6">
    <source>
        <dbReference type="ARBA" id="ARBA00024916"/>
    </source>
</evidence>
<keyword evidence="12" id="KW-0648">Protein biosynthesis</keyword>
<dbReference type="Gene3D" id="1.10.287.180">
    <property type="entry name" value="Transcription elongation factor, GreA/GreB, N-terminal domain"/>
    <property type="match status" value="1"/>
</dbReference>
<dbReference type="InterPro" id="IPR006359">
    <property type="entry name" value="Tscrpt_elong_fac_GreA"/>
</dbReference>
<evidence type="ECO:0000313" key="12">
    <source>
        <dbReference type="EMBL" id="CAA9552659.1"/>
    </source>
</evidence>
<comment type="similarity">
    <text evidence="1 8 9">Belongs to the GreA/GreB family.</text>
</comment>
<dbReference type="PANTHER" id="PTHR30437:SF4">
    <property type="entry name" value="TRANSCRIPTION ELONGATION FACTOR GREA"/>
    <property type="match status" value="1"/>
</dbReference>
<evidence type="ECO:0000256" key="2">
    <source>
        <dbReference type="ARBA" id="ARBA00013729"/>
    </source>
</evidence>
<feature type="domain" description="Transcription elongation factor GreA/GreB N-terminal" evidence="11">
    <location>
        <begin position="23"/>
        <end position="92"/>
    </location>
</feature>
<dbReference type="AlphaFoldDB" id="A0A6J4UJK4"/>
<dbReference type="NCBIfam" id="NF001263">
    <property type="entry name" value="PRK00226.1-4"/>
    <property type="match status" value="1"/>
</dbReference>
<name>A0A6J4UJK4_9ACTN</name>
<dbReference type="NCBIfam" id="TIGR01462">
    <property type="entry name" value="greA"/>
    <property type="match status" value="1"/>
</dbReference>
<evidence type="ECO:0000259" key="11">
    <source>
        <dbReference type="Pfam" id="PF03449"/>
    </source>
</evidence>
<dbReference type="HAMAP" id="MF_00105">
    <property type="entry name" value="GreA_GreB"/>
    <property type="match status" value="1"/>
</dbReference>
<dbReference type="PIRSF" id="PIRSF006092">
    <property type="entry name" value="GreA_GreB"/>
    <property type="match status" value="1"/>
</dbReference>
<dbReference type="PANTHER" id="PTHR30437">
    <property type="entry name" value="TRANSCRIPTION ELONGATION FACTOR GREA"/>
    <property type="match status" value="1"/>
</dbReference>
<dbReference type="InterPro" id="IPR022691">
    <property type="entry name" value="Tscrpt_elong_fac_GreA/B_N"/>
</dbReference>
<dbReference type="GO" id="GO:0006354">
    <property type="term" value="P:DNA-templated transcription elongation"/>
    <property type="evidence" value="ECO:0007669"/>
    <property type="project" value="TreeGrafter"/>
</dbReference>
<proteinExistence type="inferred from homology"/>
<reference evidence="12" key="1">
    <citation type="submission" date="2020-02" db="EMBL/GenBank/DDBJ databases">
        <authorList>
            <person name="Meier V. D."/>
        </authorList>
    </citation>
    <scope>NUCLEOTIDE SEQUENCE</scope>
    <source>
        <strain evidence="12">AVDCRST_MAG79</strain>
    </source>
</reference>
<keyword evidence="5 8" id="KW-0804">Transcription</keyword>
<evidence type="ECO:0000256" key="3">
    <source>
        <dbReference type="ARBA" id="ARBA00023015"/>
    </source>
</evidence>
<dbReference type="SUPFAM" id="SSF46557">
    <property type="entry name" value="GreA transcript cleavage protein, N-terminal domain"/>
    <property type="match status" value="1"/>
</dbReference>
<dbReference type="InterPro" id="IPR036953">
    <property type="entry name" value="GreA/GreB_C_sf"/>
</dbReference>
<sequence length="174" mass="19361">MVSRRTPRVFDLREDRFVAKEVVLTVEGFEKLKAEIEELSTVKRREVAERIKEAREFGDISENSEYDDAKNEQAMLESRISQLEERLREAKVIDAADLPSDVVSLGSTVTIKEGTGDQDTYQIVGSAEADPDENRLSNESPVGRAILGHRKGETIDVVTPSGARKITIVGIRST</sequence>
<evidence type="ECO:0000256" key="5">
    <source>
        <dbReference type="ARBA" id="ARBA00023163"/>
    </source>
</evidence>
<dbReference type="PROSITE" id="PS00830">
    <property type="entry name" value="GREAB_2"/>
    <property type="match status" value="1"/>
</dbReference>
<gene>
    <name evidence="8" type="primary">greA</name>
    <name evidence="12" type="ORF">AVDCRST_MAG79-2828</name>
</gene>
<dbReference type="InterPro" id="IPR023459">
    <property type="entry name" value="Tscrpt_elong_fac_GreA/B_fam"/>
</dbReference>
<evidence type="ECO:0000256" key="8">
    <source>
        <dbReference type="HAMAP-Rule" id="MF_00105"/>
    </source>
</evidence>
<evidence type="ECO:0000256" key="1">
    <source>
        <dbReference type="ARBA" id="ARBA00008213"/>
    </source>
</evidence>
<keyword evidence="12" id="KW-0251">Elongation factor</keyword>